<keyword evidence="1" id="KW-0472">Membrane</keyword>
<organism evidence="3 5">
    <name type="scientific">Mikania micrantha</name>
    <name type="common">bitter vine</name>
    <dbReference type="NCBI Taxonomy" id="192012"/>
    <lineage>
        <taxon>Eukaryota</taxon>
        <taxon>Viridiplantae</taxon>
        <taxon>Streptophyta</taxon>
        <taxon>Embryophyta</taxon>
        <taxon>Tracheophyta</taxon>
        <taxon>Spermatophyta</taxon>
        <taxon>Magnoliopsida</taxon>
        <taxon>eudicotyledons</taxon>
        <taxon>Gunneridae</taxon>
        <taxon>Pentapetalae</taxon>
        <taxon>asterids</taxon>
        <taxon>campanulids</taxon>
        <taxon>Asterales</taxon>
        <taxon>Asteraceae</taxon>
        <taxon>Asteroideae</taxon>
        <taxon>Heliantheae alliance</taxon>
        <taxon>Eupatorieae</taxon>
        <taxon>Mikania</taxon>
    </lineage>
</organism>
<comment type="caution">
    <text evidence="3">The sequence shown here is derived from an EMBL/GenBank/DDBJ whole genome shotgun (WGS) entry which is preliminary data.</text>
</comment>
<feature type="transmembrane region" description="Helical" evidence="1">
    <location>
        <begin position="171"/>
        <end position="197"/>
    </location>
</feature>
<keyword evidence="2" id="KW-0732">Signal</keyword>
<dbReference type="PANTHER" id="PTHR33133">
    <property type="entry name" value="OS08G0107100 PROTEIN-RELATED"/>
    <property type="match status" value="1"/>
</dbReference>
<evidence type="ECO:0000256" key="1">
    <source>
        <dbReference type="SAM" id="Phobius"/>
    </source>
</evidence>
<evidence type="ECO:0000256" key="2">
    <source>
        <dbReference type="SAM" id="SignalP"/>
    </source>
</evidence>
<dbReference type="AlphaFoldDB" id="A0A5N6LJY6"/>
<dbReference type="EMBL" id="SZYD01000101">
    <property type="protein sequence ID" value="KAD2191116.1"/>
    <property type="molecule type" value="Genomic_DNA"/>
</dbReference>
<keyword evidence="1" id="KW-1133">Transmembrane helix</keyword>
<gene>
    <name evidence="4" type="ORF">E3N88_17622</name>
    <name evidence="3" type="ORF">E3N88_41674</name>
</gene>
<feature type="transmembrane region" description="Helical" evidence="1">
    <location>
        <begin position="86"/>
        <end position="103"/>
    </location>
</feature>
<accession>A0A5N6LJY6</accession>
<feature type="signal peptide" evidence="2">
    <location>
        <begin position="1"/>
        <end position="25"/>
    </location>
</feature>
<keyword evidence="5" id="KW-1185">Reference proteome</keyword>
<feature type="chain" id="PRO_5036148359" evidence="2">
    <location>
        <begin position="26"/>
        <end position="221"/>
    </location>
</feature>
<dbReference type="OrthoDB" id="777403at2759"/>
<sequence>MLVILFLSALYLIISLVFLVATVSSSSEAYTAKVQNFTEMIIKLKKSLKKPTVTSFYMVLFTMGFIFVTFFCVVMISIFAAGSWAYVFYGIVGLSMAVSLIYISALWMLSLVVSVLEEVGGLGAIVRAKEVMKGEKVKTLLLVVLFYVAYRAVHWMTSAIVSLNLEQWSRMVISIAMTNGLLCALKLFSFVVFTIFYHEQKESCDEKVVKTLYLPVAGYEL</sequence>
<feature type="transmembrane region" description="Helical" evidence="1">
    <location>
        <begin position="109"/>
        <end position="128"/>
    </location>
</feature>
<feature type="transmembrane region" description="Helical" evidence="1">
    <location>
        <begin position="140"/>
        <end position="165"/>
    </location>
</feature>
<reference evidence="3 5" key="1">
    <citation type="submission" date="2019-05" db="EMBL/GenBank/DDBJ databases">
        <title>Mikania micrantha, genome provides insights into the molecular mechanism of rapid growth.</title>
        <authorList>
            <person name="Liu B."/>
        </authorList>
    </citation>
    <scope>NUCLEOTIDE SEQUENCE [LARGE SCALE GENOMIC DNA]</scope>
    <source>
        <strain evidence="3">NLD-2019</strain>
        <tissue evidence="3">Leaf</tissue>
    </source>
</reference>
<evidence type="ECO:0000313" key="4">
    <source>
        <dbReference type="EMBL" id="KAD5317676.1"/>
    </source>
</evidence>
<feature type="transmembrane region" description="Helical" evidence="1">
    <location>
        <begin position="55"/>
        <end position="79"/>
    </location>
</feature>
<evidence type="ECO:0000313" key="5">
    <source>
        <dbReference type="Proteomes" id="UP000326396"/>
    </source>
</evidence>
<proteinExistence type="predicted"/>
<evidence type="ECO:0000313" key="3">
    <source>
        <dbReference type="EMBL" id="KAD2191116.1"/>
    </source>
</evidence>
<dbReference type="PANTHER" id="PTHR33133:SF39">
    <property type="entry name" value="ABC TRANSPORTER PERMEASE"/>
    <property type="match status" value="1"/>
</dbReference>
<dbReference type="Proteomes" id="UP000326396">
    <property type="component" value="Linkage Group LG17"/>
</dbReference>
<name>A0A5N6LJY6_9ASTR</name>
<dbReference type="EMBL" id="SZYD01000009">
    <property type="protein sequence ID" value="KAD5317676.1"/>
    <property type="molecule type" value="Genomic_DNA"/>
</dbReference>
<protein>
    <submittedName>
        <fullName evidence="3">Uncharacterized protein</fullName>
    </submittedName>
</protein>
<keyword evidence="1" id="KW-0812">Transmembrane</keyword>